<comment type="caution">
    <text evidence="8">The sequence shown here is derived from an EMBL/GenBank/DDBJ whole genome shotgun (WGS) entry which is preliminary data.</text>
</comment>
<dbReference type="GO" id="GO:0016020">
    <property type="term" value="C:membrane"/>
    <property type="evidence" value="ECO:0007669"/>
    <property type="project" value="UniProtKB-SubCell"/>
</dbReference>
<feature type="transmembrane region" description="Helical" evidence="7">
    <location>
        <begin position="360"/>
        <end position="379"/>
    </location>
</feature>
<evidence type="ECO:0000313" key="9">
    <source>
        <dbReference type="Proteomes" id="UP000541558"/>
    </source>
</evidence>
<comment type="subcellular location">
    <subcellularLocation>
        <location evidence="1">Membrane</location>
        <topology evidence="1">Multi-pass membrane protein</topology>
    </subcellularLocation>
</comment>
<feature type="transmembrane region" description="Helical" evidence="7">
    <location>
        <begin position="178"/>
        <end position="197"/>
    </location>
</feature>
<feature type="transmembrane region" description="Helical" evidence="7">
    <location>
        <begin position="237"/>
        <end position="257"/>
    </location>
</feature>
<feature type="transmembrane region" description="Helical" evidence="7">
    <location>
        <begin position="491"/>
        <end position="515"/>
    </location>
</feature>
<dbReference type="PANTHER" id="PTHR11654">
    <property type="entry name" value="OLIGOPEPTIDE TRANSPORTER-RELATED"/>
    <property type="match status" value="1"/>
</dbReference>
<dbReference type="InterPro" id="IPR018456">
    <property type="entry name" value="PTR2_symporter_CS"/>
</dbReference>
<evidence type="ECO:0000256" key="3">
    <source>
        <dbReference type="ARBA" id="ARBA00022692"/>
    </source>
</evidence>
<dbReference type="SUPFAM" id="SSF103473">
    <property type="entry name" value="MFS general substrate transporter"/>
    <property type="match status" value="1"/>
</dbReference>
<dbReference type="PROSITE" id="PS01022">
    <property type="entry name" value="PTR2_1"/>
    <property type="match status" value="1"/>
</dbReference>
<feature type="transmembrane region" description="Helical" evidence="7">
    <location>
        <begin position="435"/>
        <end position="457"/>
    </location>
</feature>
<keyword evidence="9" id="KW-1185">Reference proteome</keyword>
<keyword evidence="3 7" id="KW-0812">Transmembrane</keyword>
<proteinExistence type="inferred from homology"/>
<dbReference type="OrthoDB" id="8904098at2759"/>
<keyword evidence="4 7" id="KW-1133">Transmembrane helix</keyword>
<feature type="transmembrane region" description="Helical" evidence="7">
    <location>
        <begin position="263"/>
        <end position="283"/>
    </location>
</feature>
<evidence type="ECO:0000256" key="1">
    <source>
        <dbReference type="ARBA" id="ARBA00004141"/>
    </source>
</evidence>
<evidence type="ECO:0000256" key="5">
    <source>
        <dbReference type="ARBA" id="ARBA00023136"/>
    </source>
</evidence>
<evidence type="ECO:0000256" key="6">
    <source>
        <dbReference type="SAM" id="MobiDB-lite"/>
    </source>
</evidence>
<dbReference type="GO" id="GO:0006857">
    <property type="term" value="P:oligopeptide transport"/>
    <property type="evidence" value="ECO:0007669"/>
    <property type="project" value="InterPro"/>
</dbReference>
<dbReference type="Proteomes" id="UP000541558">
    <property type="component" value="Unassembled WGS sequence"/>
</dbReference>
<name>A0A8H5C2Z9_9AGAR</name>
<reference evidence="8 9" key="1">
    <citation type="journal article" date="2020" name="ISME J.">
        <title>Uncovering the hidden diversity of litter-decomposition mechanisms in mushroom-forming fungi.</title>
        <authorList>
            <person name="Floudas D."/>
            <person name="Bentzer J."/>
            <person name="Ahren D."/>
            <person name="Johansson T."/>
            <person name="Persson P."/>
            <person name="Tunlid A."/>
        </authorList>
    </citation>
    <scope>NUCLEOTIDE SEQUENCE [LARGE SCALE GENOMIC DNA]</scope>
    <source>
        <strain evidence="8 9">CBS 175.51</strain>
    </source>
</reference>
<evidence type="ECO:0000256" key="4">
    <source>
        <dbReference type="ARBA" id="ARBA00022989"/>
    </source>
</evidence>
<organism evidence="8 9">
    <name type="scientific">Ephemerocybe angulata</name>
    <dbReference type="NCBI Taxonomy" id="980116"/>
    <lineage>
        <taxon>Eukaryota</taxon>
        <taxon>Fungi</taxon>
        <taxon>Dikarya</taxon>
        <taxon>Basidiomycota</taxon>
        <taxon>Agaricomycotina</taxon>
        <taxon>Agaricomycetes</taxon>
        <taxon>Agaricomycetidae</taxon>
        <taxon>Agaricales</taxon>
        <taxon>Agaricineae</taxon>
        <taxon>Psathyrellaceae</taxon>
        <taxon>Ephemerocybe</taxon>
    </lineage>
</organism>
<evidence type="ECO:0000256" key="7">
    <source>
        <dbReference type="SAM" id="Phobius"/>
    </source>
</evidence>
<comment type="similarity">
    <text evidence="2">Belongs to the major facilitator superfamily. Proton-dependent oligopeptide transporter (POT/PTR) (TC 2.A.17) family.</text>
</comment>
<sequence length="632" mass="69499">MAEKFDEKKVDRAPSLDDEKHAISSDTGIDGDSVIEGTDGVTHNELKTLRLVRDKLPLSSFLVVFVEFAERWSYYGTANLYNNYIRAPLPRFSTTGAVAKADRDFGVAGALGKGQPTSFSLRTFNSFFVYVTPLLGGVIADTMWGRYKTILVFSLVCLAGHVILVGSASPSALQNGNVSLGLLALSILVIGVGAGCIKANVSPMVAEQYTGLMHKKTLESGEVVIVSPEVTIQSTYLWFYAAINFGSTGAISASFLARDQGYWIAYLIPTLIFVLVPFVLVLGKRFYVVTPPRGSILLETFRVIGFALKPALSFNPIKSVKLMHRPEFWDPAKPSYYEDGKVPAKITWDDEFVGEVHRTVSACGVFLFFPFFWLCYSQIDGNLGTTAAGMTLHGTPNDLIQNLNPISIIVMIPIFDTLIYPFLRRRGINFSPIKRITAGFFVAGLAMVYASVLQSYIDKTSPCHGTEFAPSECELDHGTDLARPNPSPLNVWIVSGPYILVGMAEIFASITSLEYAFTKAPSRMKSVVMSFSQLQTAVASAINFALTAVNTEPKFTWLYGSFAVVSWIVGFIFFFTFRELDRKEIELNALGKNQDRQGFAGEAPEDTTVKRRAVDPIHAPVHVSNVNDTEKL</sequence>
<dbReference type="Gene3D" id="1.20.1250.20">
    <property type="entry name" value="MFS general substrate transporter like domains"/>
    <property type="match status" value="1"/>
</dbReference>
<gene>
    <name evidence="8" type="ORF">D9611_014321</name>
</gene>
<dbReference type="InterPro" id="IPR036259">
    <property type="entry name" value="MFS_trans_sf"/>
</dbReference>
<feature type="transmembrane region" description="Helical" evidence="7">
    <location>
        <begin position="527"/>
        <end position="549"/>
    </location>
</feature>
<evidence type="ECO:0000313" key="8">
    <source>
        <dbReference type="EMBL" id="KAF5334220.1"/>
    </source>
</evidence>
<dbReference type="InterPro" id="IPR000109">
    <property type="entry name" value="POT_fam"/>
</dbReference>
<protein>
    <submittedName>
        <fullName evidence="8">Uncharacterized protein</fullName>
    </submittedName>
</protein>
<feature type="region of interest" description="Disordered" evidence="6">
    <location>
        <begin position="1"/>
        <end position="35"/>
    </location>
</feature>
<evidence type="ECO:0000256" key="2">
    <source>
        <dbReference type="ARBA" id="ARBA00005982"/>
    </source>
</evidence>
<feature type="transmembrane region" description="Helical" evidence="7">
    <location>
        <begin position="555"/>
        <end position="577"/>
    </location>
</feature>
<dbReference type="EMBL" id="JAACJK010000074">
    <property type="protein sequence ID" value="KAF5334220.1"/>
    <property type="molecule type" value="Genomic_DNA"/>
</dbReference>
<accession>A0A8H5C2Z9</accession>
<keyword evidence="5 7" id="KW-0472">Membrane</keyword>
<dbReference type="Pfam" id="PF00854">
    <property type="entry name" value="PTR2"/>
    <property type="match status" value="1"/>
</dbReference>
<dbReference type="AlphaFoldDB" id="A0A8H5C2Z9"/>
<feature type="transmembrane region" description="Helical" evidence="7">
    <location>
        <begin position="399"/>
        <end position="423"/>
    </location>
</feature>
<feature type="compositionally biased region" description="Basic and acidic residues" evidence="6">
    <location>
        <begin position="1"/>
        <end position="23"/>
    </location>
</feature>
<dbReference type="GO" id="GO:0022857">
    <property type="term" value="F:transmembrane transporter activity"/>
    <property type="evidence" value="ECO:0007669"/>
    <property type="project" value="InterPro"/>
</dbReference>
<feature type="transmembrane region" description="Helical" evidence="7">
    <location>
        <begin position="151"/>
        <end position="172"/>
    </location>
</feature>